<evidence type="ECO:0000256" key="3">
    <source>
        <dbReference type="ARBA" id="ARBA00022676"/>
    </source>
</evidence>
<evidence type="ECO:0000313" key="7">
    <source>
        <dbReference type="Proteomes" id="UP000242699"/>
    </source>
</evidence>
<accession>A0A2T2WUF8</accession>
<dbReference type="GO" id="GO:0016757">
    <property type="term" value="F:glycosyltransferase activity"/>
    <property type="evidence" value="ECO:0007669"/>
    <property type="project" value="UniProtKB-KW"/>
</dbReference>
<gene>
    <name evidence="6" type="ORF">C7B43_15845</name>
</gene>
<keyword evidence="4 6" id="KW-0808">Transferase</keyword>
<dbReference type="Proteomes" id="UP000242699">
    <property type="component" value="Unassembled WGS sequence"/>
</dbReference>
<dbReference type="PANTHER" id="PTHR43179:SF12">
    <property type="entry name" value="GALACTOFURANOSYLTRANSFERASE GLFT2"/>
    <property type="match status" value="1"/>
</dbReference>
<evidence type="ECO:0000256" key="1">
    <source>
        <dbReference type="ARBA" id="ARBA00004776"/>
    </source>
</evidence>
<comment type="pathway">
    <text evidence="1">Cell wall biogenesis; cell wall polysaccharide biosynthesis.</text>
</comment>
<dbReference type="Gene3D" id="3.90.550.10">
    <property type="entry name" value="Spore Coat Polysaccharide Biosynthesis Protein SpsA, Chain A"/>
    <property type="match status" value="1"/>
</dbReference>
<dbReference type="CDD" id="cd04186">
    <property type="entry name" value="GT_2_like_c"/>
    <property type="match status" value="1"/>
</dbReference>
<dbReference type="InterPro" id="IPR001173">
    <property type="entry name" value="Glyco_trans_2-like"/>
</dbReference>
<dbReference type="PANTHER" id="PTHR43179">
    <property type="entry name" value="RHAMNOSYLTRANSFERASE WBBL"/>
    <property type="match status" value="1"/>
</dbReference>
<comment type="similarity">
    <text evidence="2">Belongs to the glycosyltransferase 2 family.</text>
</comment>
<keyword evidence="3" id="KW-0328">Glycosyltransferase</keyword>
<name>A0A2T2WUF8_9FIRM</name>
<dbReference type="SUPFAM" id="SSF53448">
    <property type="entry name" value="Nucleotide-diphospho-sugar transferases"/>
    <property type="match status" value="1"/>
</dbReference>
<feature type="domain" description="Glycosyltransferase 2-like" evidence="5">
    <location>
        <begin position="6"/>
        <end position="131"/>
    </location>
</feature>
<reference evidence="6 7" key="1">
    <citation type="journal article" date="2014" name="BMC Genomics">
        <title>Comparison of environmental and isolate Sulfobacillus genomes reveals diverse carbon, sulfur, nitrogen, and hydrogen metabolisms.</title>
        <authorList>
            <person name="Justice N.B."/>
            <person name="Norman A."/>
            <person name="Brown C.T."/>
            <person name="Singh A."/>
            <person name="Thomas B.C."/>
            <person name="Banfield J.F."/>
        </authorList>
    </citation>
    <scope>NUCLEOTIDE SEQUENCE [LARGE SCALE GENOMIC DNA]</scope>
    <source>
        <strain evidence="6">AMDSBA1</strain>
    </source>
</reference>
<comment type="caution">
    <text evidence="6">The sequence shown here is derived from an EMBL/GenBank/DDBJ whole genome shotgun (WGS) entry which is preliminary data.</text>
</comment>
<evidence type="ECO:0000259" key="5">
    <source>
        <dbReference type="Pfam" id="PF00535"/>
    </source>
</evidence>
<evidence type="ECO:0000256" key="4">
    <source>
        <dbReference type="ARBA" id="ARBA00022679"/>
    </source>
</evidence>
<dbReference type="AlphaFoldDB" id="A0A2T2WUF8"/>
<dbReference type="InterPro" id="IPR029044">
    <property type="entry name" value="Nucleotide-diphossugar_trans"/>
</dbReference>
<proteinExistence type="inferred from homology"/>
<evidence type="ECO:0000313" key="6">
    <source>
        <dbReference type="EMBL" id="PSR25866.1"/>
    </source>
</evidence>
<organism evidence="6 7">
    <name type="scientific">Sulfobacillus benefaciens</name>
    <dbReference type="NCBI Taxonomy" id="453960"/>
    <lineage>
        <taxon>Bacteria</taxon>
        <taxon>Bacillati</taxon>
        <taxon>Bacillota</taxon>
        <taxon>Clostridia</taxon>
        <taxon>Eubacteriales</taxon>
        <taxon>Clostridiales Family XVII. Incertae Sedis</taxon>
        <taxon>Sulfobacillus</taxon>
    </lineage>
</organism>
<protein>
    <submittedName>
        <fullName evidence="6">Glycosyltransferase family 2 protein</fullName>
    </submittedName>
</protein>
<dbReference type="Pfam" id="PF00535">
    <property type="entry name" value="Glycos_transf_2"/>
    <property type="match status" value="1"/>
</dbReference>
<evidence type="ECO:0000256" key="2">
    <source>
        <dbReference type="ARBA" id="ARBA00006739"/>
    </source>
</evidence>
<dbReference type="EMBL" id="PXYT01000048">
    <property type="protein sequence ID" value="PSR25866.1"/>
    <property type="molecule type" value="Genomic_DNA"/>
</dbReference>
<sequence length="345" mass="39738">MNAACTVVLVSYNSQRDLARCLPSIMASPVPKQIIVVDNHSDDDTVSWLKNQFPLVEVYANSANLGYGAACNQGLEHAQGEYWCIANPDTVWDTDVLARLRETAERFPEALINPAIIQPNGLVNAYGNTMHVTGITTCVDLGETWSDQGERYRFPLSASGAVIFAKASVWRELRGFDPDYFLYFEDTNLSLRAFLRNIPVVCDTRARVVHHYDLKMSPNKFYWLERNRLLTLFEILEARTLRRLWPGLLLTEAATWAFAILHGPRFILARFKGYIWLWRHRKSWLRKREIIQATRQVPDGPLLQRMTYELPLGQLTGNVRWAQIGNRWLTKIYQALRVREAHVCE</sequence>